<dbReference type="SMART" id="SM00382">
    <property type="entry name" value="AAA"/>
    <property type="match status" value="1"/>
</dbReference>
<proteinExistence type="predicted"/>
<evidence type="ECO:0000313" key="2">
    <source>
        <dbReference type="EMBL" id="MDX5040041.1"/>
    </source>
</evidence>
<dbReference type="InterPro" id="IPR002611">
    <property type="entry name" value="IstB_ATP-bd"/>
</dbReference>
<dbReference type="Gene3D" id="3.40.50.300">
    <property type="entry name" value="P-loop containing nucleotide triphosphate hydrolases"/>
    <property type="match status" value="1"/>
</dbReference>
<sequence>MDSVGNIFGGVFERLEKDILNEKNGDYINENDGLVYCGVCHSPKQQISNIGGSLRKIPKNCICREKELEKERQHWKELEHQRILSDLRKQAFEDKLLQNQTFETEDGGLEHRKIGENYVKKFEEMEKENIGLLLTGPVGTGKTYFASAIANALIEKEISVKMTNFATILNDMMNLDINKNKYVEKLNKYRLLIIDDFGMERDTPFATEHIFNIIDSRYRANKPIILTTNLSAKQLTNPNNLKEQRIYSRILEMAIPILFTGENRRISKMKEKARKVNTILMESR</sequence>
<dbReference type="PANTHER" id="PTHR30050">
    <property type="entry name" value="CHROMOSOMAL REPLICATION INITIATOR PROTEIN DNAA"/>
    <property type="match status" value="1"/>
</dbReference>
<feature type="domain" description="AAA+ ATPase" evidence="1">
    <location>
        <begin position="128"/>
        <end position="251"/>
    </location>
</feature>
<protein>
    <submittedName>
        <fullName evidence="2">ATP-binding protein</fullName>
    </submittedName>
</protein>
<dbReference type="InterPro" id="IPR003593">
    <property type="entry name" value="AAA+_ATPase"/>
</dbReference>
<dbReference type="EMBL" id="JAWWVP010000003">
    <property type="protein sequence ID" value="MDX5040041.1"/>
    <property type="molecule type" value="Genomic_DNA"/>
</dbReference>
<dbReference type="GO" id="GO:0006260">
    <property type="term" value="P:DNA replication"/>
    <property type="evidence" value="ECO:0007669"/>
    <property type="project" value="TreeGrafter"/>
</dbReference>
<dbReference type="GO" id="GO:0005524">
    <property type="term" value="F:ATP binding"/>
    <property type="evidence" value="ECO:0007669"/>
    <property type="project" value="UniProtKB-KW"/>
</dbReference>
<dbReference type="PANTHER" id="PTHR30050:SF4">
    <property type="entry name" value="ATP-BINDING PROTEIN RV3427C IN INSERTION SEQUENCE-RELATED"/>
    <property type="match status" value="1"/>
</dbReference>
<gene>
    <name evidence="2" type="ORF">SFH28_04080</name>
</gene>
<reference evidence="2" key="1">
    <citation type="submission" date="2023-11" db="EMBL/GenBank/DDBJ databases">
        <title>Streptococcus anginosus urogential strains.</title>
        <authorList>
            <person name="Appleberry H."/>
            <person name="Garcia-Israel J."/>
            <person name="Wolfe A."/>
            <person name="Putonti C."/>
        </authorList>
    </citation>
    <scope>NUCLEOTIDE SEQUENCE</scope>
    <source>
        <strain evidence="2">UMB1758</strain>
    </source>
</reference>
<organism evidence="2">
    <name type="scientific">Streptococcus anginosus</name>
    <dbReference type="NCBI Taxonomy" id="1328"/>
    <lineage>
        <taxon>Bacteria</taxon>
        <taxon>Bacillati</taxon>
        <taxon>Bacillota</taxon>
        <taxon>Bacilli</taxon>
        <taxon>Lactobacillales</taxon>
        <taxon>Streptococcaceae</taxon>
        <taxon>Streptococcus</taxon>
        <taxon>Streptococcus anginosus group</taxon>
    </lineage>
</organism>
<evidence type="ECO:0000259" key="1">
    <source>
        <dbReference type="SMART" id="SM00382"/>
    </source>
</evidence>
<dbReference type="SUPFAM" id="SSF52540">
    <property type="entry name" value="P-loop containing nucleoside triphosphate hydrolases"/>
    <property type="match status" value="1"/>
</dbReference>
<comment type="caution">
    <text evidence="2">The sequence shown here is derived from an EMBL/GenBank/DDBJ whole genome shotgun (WGS) entry which is preliminary data.</text>
</comment>
<dbReference type="NCBIfam" id="NF005992">
    <property type="entry name" value="PRK08116.1"/>
    <property type="match status" value="1"/>
</dbReference>
<keyword evidence="2" id="KW-0067">ATP-binding</keyword>
<dbReference type="RefSeq" id="WP_026624431.1">
    <property type="nucleotide sequence ID" value="NZ_JAWWVP020000001.1"/>
</dbReference>
<accession>A0AAP6ENN2</accession>
<keyword evidence="2" id="KW-0547">Nucleotide-binding</keyword>
<dbReference type="CDD" id="cd00009">
    <property type="entry name" value="AAA"/>
    <property type="match status" value="1"/>
</dbReference>
<dbReference type="InterPro" id="IPR027417">
    <property type="entry name" value="P-loop_NTPase"/>
</dbReference>
<dbReference type="Pfam" id="PF01695">
    <property type="entry name" value="IstB_IS21"/>
    <property type="match status" value="1"/>
</dbReference>
<dbReference type="AlphaFoldDB" id="A0AAP6ENN2"/>
<name>A0AAP6ENN2_STRAP</name>